<protein>
    <submittedName>
        <fullName evidence="2">Uncharacterized protein</fullName>
    </submittedName>
</protein>
<feature type="region of interest" description="Disordered" evidence="1">
    <location>
        <begin position="1"/>
        <end position="116"/>
    </location>
</feature>
<gene>
    <name evidence="2" type="ORF">AVDCRST_MAG16-2437</name>
</gene>
<feature type="compositionally biased region" description="Basic and acidic residues" evidence="1">
    <location>
        <begin position="28"/>
        <end position="41"/>
    </location>
</feature>
<feature type="compositionally biased region" description="Basic residues" evidence="1">
    <location>
        <begin position="147"/>
        <end position="160"/>
    </location>
</feature>
<dbReference type="AlphaFoldDB" id="A0A6J4M9R3"/>
<sequence length="269" mass="28265">ARRGPPGAPGAGRGHVGRGPAAGRTPRRRSDPRAGEREHAHPRPCPARPGGRPARLRGHRRLHARAHPRHRLGGGCRPRPAGPRPRRAGGRVGALGRRRPGRRRPGSAPAVRRAVRAGVRGPRAAVPALAVGLPGRSHRAGGPARGRLAHRRRRRRRRRPGAGADHAAGRVEHRRAAGRAGAAAQGHPGAGGEGPVVAHRPQPRRRPAVRGRGGRGLDAALRGPGQAGRADRQLRCRGRLVCRRSGAGPRCRGRRAHAALPAGGRAAPL</sequence>
<feature type="compositionally biased region" description="Low complexity" evidence="1">
    <location>
        <begin position="106"/>
        <end position="116"/>
    </location>
</feature>
<accession>A0A6J4M9R3</accession>
<organism evidence="2">
    <name type="scientific">uncultured Frankineae bacterium</name>
    <dbReference type="NCBI Taxonomy" id="437475"/>
    <lineage>
        <taxon>Bacteria</taxon>
        <taxon>Bacillati</taxon>
        <taxon>Actinomycetota</taxon>
        <taxon>Actinomycetes</taxon>
        <taxon>Frankiales</taxon>
        <taxon>environmental samples</taxon>
    </lineage>
</organism>
<feature type="region of interest" description="Disordered" evidence="1">
    <location>
        <begin position="133"/>
        <end position="232"/>
    </location>
</feature>
<dbReference type="EMBL" id="CADCUE010000228">
    <property type="protein sequence ID" value="CAA9352194.1"/>
    <property type="molecule type" value="Genomic_DNA"/>
</dbReference>
<feature type="compositionally biased region" description="Basic residues" evidence="1">
    <location>
        <begin position="96"/>
        <end position="105"/>
    </location>
</feature>
<feature type="compositionally biased region" description="Low complexity" evidence="1">
    <location>
        <begin position="178"/>
        <end position="187"/>
    </location>
</feature>
<evidence type="ECO:0000313" key="2">
    <source>
        <dbReference type="EMBL" id="CAA9352194.1"/>
    </source>
</evidence>
<feature type="non-terminal residue" evidence="2">
    <location>
        <position position="1"/>
    </location>
</feature>
<feature type="compositionally biased region" description="Basic residues" evidence="1">
    <location>
        <begin position="201"/>
        <end position="213"/>
    </location>
</feature>
<evidence type="ECO:0000256" key="1">
    <source>
        <dbReference type="SAM" id="MobiDB-lite"/>
    </source>
</evidence>
<feature type="compositionally biased region" description="Basic residues" evidence="1">
    <location>
        <begin position="54"/>
        <end position="72"/>
    </location>
</feature>
<feature type="non-terminal residue" evidence="2">
    <location>
        <position position="269"/>
    </location>
</feature>
<reference evidence="2" key="1">
    <citation type="submission" date="2020-02" db="EMBL/GenBank/DDBJ databases">
        <authorList>
            <person name="Meier V. D."/>
        </authorList>
    </citation>
    <scope>NUCLEOTIDE SEQUENCE</scope>
    <source>
        <strain evidence="2">AVDCRST_MAG16</strain>
    </source>
</reference>
<proteinExistence type="predicted"/>
<name>A0A6J4M9R3_9ACTN</name>